<keyword evidence="2" id="KW-0732">Signal</keyword>
<name>H6L9D9_SAPGL</name>
<feature type="signal peptide" evidence="2">
    <location>
        <begin position="1"/>
        <end position="27"/>
    </location>
</feature>
<feature type="compositionally biased region" description="Low complexity" evidence="1">
    <location>
        <begin position="26"/>
        <end position="43"/>
    </location>
</feature>
<evidence type="ECO:0000256" key="1">
    <source>
        <dbReference type="SAM" id="MobiDB-lite"/>
    </source>
</evidence>
<proteinExistence type="predicted"/>
<gene>
    <name evidence="3" type="ordered locus">SGRA_2687</name>
</gene>
<feature type="chain" id="PRO_5003604975" evidence="2">
    <location>
        <begin position="28"/>
        <end position="55"/>
    </location>
</feature>
<sequence length="55" mass="5360">MNYRAGRAISQLAGLLGPAAASPPWSAAFGGPATAPQPAAASPPAKPFRSGIASQ</sequence>
<reference evidence="3 4" key="1">
    <citation type="journal article" date="2012" name="Stand. Genomic Sci.">
        <title>Complete genome sequencing and analysis of Saprospira grandis str. Lewin, a predatory marine bacterium.</title>
        <authorList>
            <person name="Saw J.H."/>
            <person name="Yuryev A."/>
            <person name="Kanbe M."/>
            <person name="Hou S."/>
            <person name="Young A.G."/>
            <person name="Aizawa S."/>
            <person name="Alam M."/>
        </authorList>
    </citation>
    <scope>NUCLEOTIDE SEQUENCE [LARGE SCALE GENOMIC DNA]</scope>
    <source>
        <strain evidence="3 4">Lewin</strain>
    </source>
</reference>
<feature type="region of interest" description="Disordered" evidence="1">
    <location>
        <begin position="26"/>
        <end position="55"/>
    </location>
</feature>
<accession>H6L9D9</accession>
<evidence type="ECO:0000256" key="2">
    <source>
        <dbReference type="SAM" id="SignalP"/>
    </source>
</evidence>
<protein>
    <submittedName>
        <fullName evidence="3">Uncharacterized protein</fullName>
    </submittedName>
</protein>
<dbReference type="KEGG" id="sgn:SGRA_2687"/>
<evidence type="ECO:0000313" key="4">
    <source>
        <dbReference type="Proteomes" id="UP000007519"/>
    </source>
</evidence>
<dbReference type="EMBL" id="CP002831">
    <property type="protein sequence ID" value="AFC25415.1"/>
    <property type="molecule type" value="Genomic_DNA"/>
</dbReference>
<dbReference type="AlphaFoldDB" id="H6L9D9"/>
<organism evidence="3 4">
    <name type="scientific">Saprospira grandis (strain Lewin)</name>
    <dbReference type="NCBI Taxonomy" id="984262"/>
    <lineage>
        <taxon>Bacteria</taxon>
        <taxon>Pseudomonadati</taxon>
        <taxon>Bacteroidota</taxon>
        <taxon>Saprospiria</taxon>
        <taxon>Saprospirales</taxon>
        <taxon>Saprospiraceae</taxon>
        <taxon>Saprospira</taxon>
    </lineage>
</organism>
<dbReference type="HOGENOM" id="CLU_203297_0_0_10"/>
<keyword evidence="4" id="KW-1185">Reference proteome</keyword>
<evidence type="ECO:0000313" key="3">
    <source>
        <dbReference type="EMBL" id="AFC25415.1"/>
    </source>
</evidence>
<dbReference type="Proteomes" id="UP000007519">
    <property type="component" value="Chromosome"/>
</dbReference>